<gene>
    <name evidence="3" type="ORF">CLV35_0633</name>
</gene>
<accession>A0A420XTZ4</accession>
<keyword evidence="4" id="KW-1185">Reference proteome</keyword>
<dbReference type="SUPFAM" id="SSF52266">
    <property type="entry name" value="SGNH hydrolase"/>
    <property type="match status" value="1"/>
</dbReference>
<feature type="chain" id="PRO_5019518692" evidence="1">
    <location>
        <begin position="29"/>
        <end position="279"/>
    </location>
</feature>
<feature type="domain" description="SGNH hydrolase-type esterase" evidence="2">
    <location>
        <begin position="44"/>
        <end position="262"/>
    </location>
</feature>
<dbReference type="EMBL" id="RBWV01000009">
    <property type="protein sequence ID" value="RKS80211.1"/>
    <property type="molecule type" value="Genomic_DNA"/>
</dbReference>
<proteinExistence type="predicted"/>
<dbReference type="InterPro" id="IPR036514">
    <property type="entry name" value="SGNH_hydro_sf"/>
</dbReference>
<organism evidence="3 4">
    <name type="scientific">Motilibacter peucedani</name>
    <dbReference type="NCBI Taxonomy" id="598650"/>
    <lineage>
        <taxon>Bacteria</taxon>
        <taxon>Bacillati</taxon>
        <taxon>Actinomycetota</taxon>
        <taxon>Actinomycetes</taxon>
        <taxon>Motilibacterales</taxon>
        <taxon>Motilibacteraceae</taxon>
        <taxon>Motilibacter</taxon>
    </lineage>
</organism>
<keyword evidence="1" id="KW-0732">Signal</keyword>
<dbReference type="InterPro" id="IPR013830">
    <property type="entry name" value="SGNH_hydro"/>
</dbReference>
<evidence type="ECO:0000313" key="4">
    <source>
        <dbReference type="Proteomes" id="UP000281955"/>
    </source>
</evidence>
<dbReference type="Proteomes" id="UP000281955">
    <property type="component" value="Unassembled WGS sequence"/>
</dbReference>
<dbReference type="InParanoid" id="A0A420XTZ4"/>
<evidence type="ECO:0000313" key="3">
    <source>
        <dbReference type="EMBL" id="RKS80211.1"/>
    </source>
</evidence>
<reference evidence="3 4" key="1">
    <citation type="submission" date="2018-10" db="EMBL/GenBank/DDBJ databases">
        <title>Genomic Encyclopedia of Archaeal and Bacterial Type Strains, Phase II (KMG-II): from individual species to whole genera.</title>
        <authorList>
            <person name="Goeker M."/>
        </authorList>
    </citation>
    <scope>NUCLEOTIDE SEQUENCE [LARGE SCALE GENOMIC DNA]</scope>
    <source>
        <strain evidence="3 4">RP-AC37</strain>
    </source>
</reference>
<comment type="caution">
    <text evidence="3">The sequence shown here is derived from an EMBL/GenBank/DDBJ whole genome shotgun (WGS) entry which is preliminary data.</text>
</comment>
<dbReference type="Gene3D" id="3.40.50.1110">
    <property type="entry name" value="SGNH hydrolase"/>
    <property type="match status" value="1"/>
</dbReference>
<name>A0A420XTZ4_9ACTN</name>
<evidence type="ECO:0000256" key="1">
    <source>
        <dbReference type="SAM" id="SignalP"/>
    </source>
</evidence>
<dbReference type="RefSeq" id="WP_231121416.1">
    <property type="nucleotide sequence ID" value="NZ_RBWV01000009.1"/>
</dbReference>
<feature type="signal peptide" evidence="1">
    <location>
        <begin position="1"/>
        <end position="28"/>
    </location>
</feature>
<dbReference type="AlphaFoldDB" id="A0A420XTZ4"/>
<evidence type="ECO:0000259" key="2">
    <source>
        <dbReference type="Pfam" id="PF13472"/>
    </source>
</evidence>
<dbReference type="Pfam" id="PF13472">
    <property type="entry name" value="Lipase_GDSL_2"/>
    <property type="match status" value="1"/>
</dbReference>
<sequence length="279" mass="29578">MHRRPHLRTPLALGVVLASLVASTPAASADTGPRHVPAPARVAVLGDSISRGFDACSVLQDCPEVSWSTGSVPAVQSHLARIAALNPAVQPVNAAFTGARASALLPQARAAVQQGADYVEVLIGANDACAPSEAAMTPVATFRTQVASAFAALRGTRVFVASVPDVRKVWQVAHTTPAAALVWSTFGLCQSMLANPTSTAPADADRRARVRQRIQDYNTVLRQECAALPTCRYDHGTVFKTDYALADLSPIDYYHPSVSGQARLSANTWPETWKFQPVG</sequence>
<protein>
    <submittedName>
        <fullName evidence="3">Lysophospholipase L1-like esterase</fullName>
    </submittedName>
</protein>